<dbReference type="EMBL" id="BMAW01056707">
    <property type="protein sequence ID" value="GFT07350.1"/>
    <property type="molecule type" value="Genomic_DNA"/>
</dbReference>
<evidence type="ECO:0000256" key="9">
    <source>
        <dbReference type="ARBA" id="ARBA00023180"/>
    </source>
</evidence>
<keyword evidence="4 12" id="KW-0812">Transmembrane</keyword>
<evidence type="ECO:0000256" key="10">
    <source>
        <dbReference type="ARBA" id="ARBA00023286"/>
    </source>
</evidence>
<dbReference type="EMBL" id="BMAW01082169">
    <property type="protein sequence ID" value="GFU27801.1"/>
    <property type="molecule type" value="Genomic_DNA"/>
</dbReference>
<name>A0A8X6PTA3_NEPPI</name>
<evidence type="ECO:0000313" key="17">
    <source>
        <dbReference type="EMBL" id="GFU27801.1"/>
    </source>
</evidence>
<gene>
    <name evidence="15" type="primary">AVEN_106369_1</name>
    <name evidence="17" type="ORF">NPIL_112141</name>
    <name evidence="16" type="ORF">NPIL_175971</name>
    <name evidence="15" type="ORF">NPIL_309341</name>
    <name evidence="14" type="ORF">NPIL_538781</name>
</gene>
<evidence type="ECO:0000256" key="12">
    <source>
        <dbReference type="SAM" id="Phobius"/>
    </source>
</evidence>
<evidence type="ECO:0000256" key="8">
    <source>
        <dbReference type="ARBA" id="ARBA00023170"/>
    </source>
</evidence>
<evidence type="ECO:0000313" key="14">
    <source>
        <dbReference type="EMBL" id="GFT07350.1"/>
    </source>
</evidence>
<evidence type="ECO:0000313" key="18">
    <source>
        <dbReference type="Proteomes" id="UP000887013"/>
    </source>
</evidence>
<keyword evidence="11" id="KW-0407">Ion channel</keyword>
<comment type="subcellular location">
    <subcellularLocation>
        <location evidence="1">Cell membrane</location>
        <topology evidence="1">Multi-pass membrane protein</topology>
    </subcellularLocation>
</comment>
<dbReference type="GO" id="GO:0005886">
    <property type="term" value="C:plasma membrane"/>
    <property type="evidence" value="ECO:0007669"/>
    <property type="project" value="UniProtKB-SubCell"/>
</dbReference>
<protein>
    <submittedName>
        <fullName evidence="15">Lig_chan-Glu_bd domain-containing protein</fullName>
    </submittedName>
</protein>
<reference evidence="15" key="1">
    <citation type="submission" date="2020-08" db="EMBL/GenBank/DDBJ databases">
        <title>Multicomponent nature underlies the extraordinary mechanical properties of spider dragline silk.</title>
        <authorList>
            <person name="Kono N."/>
            <person name="Nakamura H."/>
            <person name="Mori M."/>
            <person name="Yoshida Y."/>
            <person name="Ohtoshi R."/>
            <person name="Malay A.D."/>
            <person name="Moran D.A.P."/>
            <person name="Tomita M."/>
            <person name="Numata K."/>
            <person name="Arakawa K."/>
        </authorList>
    </citation>
    <scope>NUCLEOTIDE SEQUENCE</scope>
</reference>
<organism evidence="15 18">
    <name type="scientific">Nephila pilipes</name>
    <name type="common">Giant wood spider</name>
    <name type="synonym">Nephila maculata</name>
    <dbReference type="NCBI Taxonomy" id="299642"/>
    <lineage>
        <taxon>Eukaryota</taxon>
        <taxon>Metazoa</taxon>
        <taxon>Ecdysozoa</taxon>
        <taxon>Arthropoda</taxon>
        <taxon>Chelicerata</taxon>
        <taxon>Arachnida</taxon>
        <taxon>Araneae</taxon>
        <taxon>Araneomorphae</taxon>
        <taxon>Entelegynae</taxon>
        <taxon>Araneoidea</taxon>
        <taxon>Nephilidae</taxon>
        <taxon>Nephila</taxon>
    </lineage>
</organism>
<keyword evidence="2" id="KW-0813">Transport</keyword>
<keyword evidence="6" id="KW-0406">Ion transport</keyword>
<accession>A0A8X6PTA3</accession>
<dbReference type="Proteomes" id="UP000887013">
    <property type="component" value="Unassembled WGS sequence"/>
</dbReference>
<dbReference type="PANTHER" id="PTHR42643">
    <property type="entry name" value="IONOTROPIC RECEPTOR 20A-RELATED"/>
    <property type="match status" value="1"/>
</dbReference>
<proteinExistence type="predicted"/>
<keyword evidence="7 12" id="KW-0472">Membrane</keyword>
<dbReference type="OrthoDB" id="6117597at2759"/>
<keyword evidence="5 12" id="KW-1133">Transmembrane helix</keyword>
<evidence type="ECO:0000256" key="7">
    <source>
        <dbReference type="ARBA" id="ARBA00023136"/>
    </source>
</evidence>
<dbReference type="EMBL" id="BMAW01024521">
    <property type="protein sequence ID" value="GFT88189.1"/>
    <property type="molecule type" value="Genomic_DNA"/>
</dbReference>
<dbReference type="EMBL" id="BMAW01028196">
    <property type="protein sequence ID" value="GFU06267.1"/>
    <property type="molecule type" value="Genomic_DNA"/>
</dbReference>
<evidence type="ECO:0000313" key="15">
    <source>
        <dbReference type="EMBL" id="GFT88189.1"/>
    </source>
</evidence>
<dbReference type="SMART" id="SM00918">
    <property type="entry name" value="Lig_chan-Glu_bd"/>
    <property type="match status" value="1"/>
</dbReference>
<evidence type="ECO:0000256" key="11">
    <source>
        <dbReference type="ARBA" id="ARBA00023303"/>
    </source>
</evidence>
<dbReference type="InterPro" id="IPR019594">
    <property type="entry name" value="Glu/Gly-bd"/>
</dbReference>
<evidence type="ECO:0000256" key="5">
    <source>
        <dbReference type="ARBA" id="ARBA00022989"/>
    </source>
</evidence>
<evidence type="ECO:0000256" key="2">
    <source>
        <dbReference type="ARBA" id="ARBA00022448"/>
    </source>
</evidence>
<evidence type="ECO:0000256" key="3">
    <source>
        <dbReference type="ARBA" id="ARBA00022475"/>
    </source>
</evidence>
<keyword evidence="8" id="KW-0675">Receptor</keyword>
<keyword evidence="9" id="KW-0325">Glycoprotein</keyword>
<evidence type="ECO:0000259" key="13">
    <source>
        <dbReference type="SMART" id="SM00918"/>
    </source>
</evidence>
<comment type="caution">
    <text evidence="15">The sequence shown here is derived from an EMBL/GenBank/DDBJ whole genome shotgun (WGS) entry which is preliminary data.</text>
</comment>
<dbReference type="Gene3D" id="3.40.190.10">
    <property type="entry name" value="Periplasmic binding protein-like II"/>
    <property type="match status" value="1"/>
</dbReference>
<evidence type="ECO:0000256" key="6">
    <source>
        <dbReference type="ARBA" id="ARBA00023065"/>
    </source>
</evidence>
<keyword evidence="18" id="KW-1185">Reference proteome</keyword>
<dbReference type="PANTHER" id="PTHR42643:SF24">
    <property type="entry name" value="IONOTROPIC RECEPTOR 60A"/>
    <property type="match status" value="1"/>
</dbReference>
<dbReference type="Gene3D" id="1.10.287.70">
    <property type="match status" value="1"/>
</dbReference>
<keyword evidence="3" id="KW-1003">Cell membrane</keyword>
<feature type="transmembrane region" description="Helical" evidence="12">
    <location>
        <begin position="106"/>
        <end position="125"/>
    </location>
</feature>
<dbReference type="InterPro" id="IPR052192">
    <property type="entry name" value="Insect_Ionotropic_Sensory_Rcpt"/>
</dbReference>
<keyword evidence="10" id="KW-1071">Ligand-gated ion channel</keyword>
<evidence type="ECO:0000256" key="1">
    <source>
        <dbReference type="ARBA" id="ARBA00004651"/>
    </source>
</evidence>
<sequence>MTVQIVNNRTVLGGVEGDMLQCLADKLNFEIELFLSPNDRFGSRHSNGTWDGIIGLVQSGAADIGVQSLSISEERMKAVNFSIPYFVLQKAFIAKELGLMPKITAFTYPFSLNVWILYVLMILAATVLFQRVIFRNTTLLGSFLWVLGSIASQPMGNIRDTPWRRVLLGFWLTIAVALPFFYKTSFLSYLTMPEKEPVPRTFEELSKVVLSGKYKCLTLKGTIDRQLLRESESEYMVKLGEIIEKNDWEFLYGQKLPDLLDDPVALITARSGMRLFFGSPPYINVRESDDNLGVWYSGIAVNKEFCCRERLNDVLHRINNGGFFNKWLNSNSFATTLKNRLEVKHEEPESQLKLQDLKLAFFTLFCGYALAFLAFLAELWIPKRFVPQ</sequence>
<feature type="transmembrane region" description="Helical" evidence="12">
    <location>
        <begin position="359"/>
        <end position="381"/>
    </location>
</feature>
<evidence type="ECO:0000313" key="16">
    <source>
        <dbReference type="EMBL" id="GFU06267.1"/>
    </source>
</evidence>
<dbReference type="Pfam" id="PF10613">
    <property type="entry name" value="Lig_chan-Glu_bd"/>
    <property type="match status" value="1"/>
</dbReference>
<dbReference type="SUPFAM" id="SSF53850">
    <property type="entry name" value="Periplasmic binding protein-like II"/>
    <property type="match status" value="1"/>
</dbReference>
<feature type="transmembrane region" description="Helical" evidence="12">
    <location>
        <begin position="163"/>
        <end position="182"/>
    </location>
</feature>
<evidence type="ECO:0000256" key="4">
    <source>
        <dbReference type="ARBA" id="ARBA00022692"/>
    </source>
</evidence>
<dbReference type="AlphaFoldDB" id="A0A8X6PTA3"/>
<feature type="domain" description="Ionotropic glutamate receptor L-glutamate and glycine-binding" evidence="13">
    <location>
        <begin position="3"/>
        <end position="59"/>
    </location>
</feature>
<dbReference type="GO" id="GO:0015276">
    <property type="term" value="F:ligand-gated monoatomic ion channel activity"/>
    <property type="evidence" value="ECO:0007669"/>
    <property type="project" value="InterPro"/>
</dbReference>